<evidence type="ECO:0000256" key="6">
    <source>
        <dbReference type="ARBA" id="ARBA00023014"/>
    </source>
</evidence>
<protein>
    <submittedName>
        <fullName evidence="8">Radical SAM superfamily enzyme, MoaA/NifB/PqqE/SkfB family</fullName>
    </submittedName>
</protein>
<keyword evidence="5" id="KW-0408">Iron</keyword>
<feature type="domain" description="Radical SAM core" evidence="7">
    <location>
        <begin position="27"/>
        <end position="247"/>
    </location>
</feature>
<proteinExistence type="predicted"/>
<dbReference type="SMART" id="SM00729">
    <property type="entry name" value="Elp3"/>
    <property type="match status" value="1"/>
</dbReference>
<evidence type="ECO:0000259" key="7">
    <source>
        <dbReference type="PROSITE" id="PS51918"/>
    </source>
</evidence>
<keyword evidence="9" id="KW-1185">Reference proteome</keyword>
<dbReference type="InterPro" id="IPR050377">
    <property type="entry name" value="Radical_SAM_PqqE_MftC-like"/>
</dbReference>
<accession>A0A239AB81</accession>
<dbReference type="Gene3D" id="3.20.20.70">
    <property type="entry name" value="Aldolase class I"/>
    <property type="match status" value="1"/>
</dbReference>
<dbReference type="OrthoDB" id="5414041at2"/>
<dbReference type="PANTHER" id="PTHR11228">
    <property type="entry name" value="RADICAL SAM DOMAIN PROTEIN"/>
    <property type="match status" value="1"/>
</dbReference>
<dbReference type="GO" id="GO:0046872">
    <property type="term" value="F:metal ion binding"/>
    <property type="evidence" value="ECO:0007669"/>
    <property type="project" value="UniProtKB-KW"/>
</dbReference>
<dbReference type="CDD" id="cd01335">
    <property type="entry name" value="Radical_SAM"/>
    <property type="match status" value="1"/>
</dbReference>
<dbReference type="RefSeq" id="WP_089274179.1">
    <property type="nucleotide sequence ID" value="NZ_FZOC01000003.1"/>
</dbReference>
<keyword evidence="4" id="KW-0479">Metal-binding</keyword>
<evidence type="ECO:0000256" key="3">
    <source>
        <dbReference type="ARBA" id="ARBA00022691"/>
    </source>
</evidence>
<dbReference type="Pfam" id="PF13186">
    <property type="entry name" value="SPASM"/>
    <property type="match status" value="1"/>
</dbReference>
<name>A0A239AB81_9BACT</name>
<dbReference type="GO" id="GO:0003824">
    <property type="term" value="F:catalytic activity"/>
    <property type="evidence" value="ECO:0007669"/>
    <property type="project" value="InterPro"/>
</dbReference>
<dbReference type="AlphaFoldDB" id="A0A239AB81"/>
<evidence type="ECO:0000256" key="4">
    <source>
        <dbReference type="ARBA" id="ARBA00022723"/>
    </source>
</evidence>
<dbReference type="Pfam" id="PF04055">
    <property type="entry name" value="Radical_SAM"/>
    <property type="match status" value="1"/>
</dbReference>
<dbReference type="InterPro" id="IPR007197">
    <property type="entry name" value="rSAM"/>
</dbReference>
<dbReference type="SFLD" id="SFLDS00029">
    <property type="entry name" value="Radical_SAM"/>
    <property type="match status" value="1"/>
</dbReference>
<dbReference type="InterPro" id="IPR006638">
    <property type="entry name" value="Elp3/MiaA/NifB-like_rSAM"/>
</dbReference>
<organism evidence="8 9">
    <name type="scientific">Humidesulfovibrio mexicanus</name>
    <dbReference type="NCBI Taxonomy" id="147047"/>
    <lineage>
        <taxon>Bacteria</taxon>
        <taxon>Pseudomonadati</taxon>
        <taxon>Thermodesulfobacteriota</taxon>
        <taxon>Desulfovibrionia</taxon>
        <taxon>Desulfovibrionales</taxon>
        <taxon>Desulfovibrionaceae</taxon>
        <taxon>Humidesulfovibrio</taxon>
    </lineage>
</organism>
<dbReference type="SUPFAM" id="SSF102114">
    <property type="entry name" value="Radical SAM enzymes"/>
    <property type="match status" value="1"/>
</dbReference>
<dbReference type="Proteomes" id="UP000198324">
    <property type="component" value="Unassembled WGS sequence"/>
</dbReference>
<evidence type="ECO:0000313" key="9">
    <source>
        <dbReference type="Proteomes" id="UP000198324"/>
    </source>
</evidence>
<dbReference type="InterPro" id="IPR013785">
    <property type="entry name" value="Aldolase_TIM"/>
</dbReference>
<comment type="cofactor">
    <cofactor evidence="1">
        <name>[4Fe-4S] cluster</name>
        <dbReference type="ChEBI" id="CHEBI:49883"/>
    </cofactor>
</comment>
<dbReference type="InterPro" id="IPR034391">
    <property type="entry name" value="AdoMet-like_SPASM_containing"/>
</dbReference>
<gene>
    <name evidence="8" type="ORF">SAMN04488503_1980</name>
</gene>
<dbReference type="CDD" id="cd21109">
    <property type="entry name" value="SPASM"/>
    <property type="match status" value="1"/>
</dbReference>
<dbReference type="SFLD" id="SFLDG01067">
    <property type="entry name" value="SPASM/twitch_domain_containing"/>
    <property type="match status" value="1"/>
</dbReference>
<evidence type="ECO:0000256" key="1">
    <source>
        <dbReference type="ARBA" id="ARBA00001966"/>
    </source>
</evidence>
<reference evidence="8 9" key="1">
    <citation type="submission" date="2017-06" db="EMBL/GenBank/DDBJ databases">
        <authorList>
            <person name="Kim H.J."/>
            <person name="Triplett B.A."/>
        </authorList>
    </citation>
    <scope>NUCLEOTIDE SEQUENCE [LARGE SCALE GENOMIC DNA]</scope>
    <source>
        <strain evidence="8 9">DSM 13116</strain>
    </source>
</reference>
<evidence type="ECO:0000313" key="8">
    <source>
        <dbReference type="EMBL" id="SNR92926.1"/>
    </source>
</evidence>
<dbReference type="EMBL" id="FZOC01000003">
    <property type="protein sequence ID" value="SNR92926.1"/>
    <property type="molecule type" value="Genomic_DNA"/>
</dbReference>
<dbReference type="PANTHER" id="PTHR11228:SF7">
    <property type="entry name" value="PQQA PEPTIDE CYCLASE"/>
    <property type="match status" value="1"/>
</dbReference>
<dbReference type="SFLD" id="SFLDG01387">
    <property type="entry name" value="BtrN-like_SPASM_domain_contain"/>
    <property type="match status" value="1"/>
</dbReference>
<sequence>MDRSNPFDPVYKILNTVEPAEKLAAMPPFPRLMDVELTNVCNFHCLMCPVGIGTQRRPKGYMSEEVFASVLAQAAEHKCPLRFILWGEPTLHPRWLEYMGRAVQAGVAVHFNTNGSRLTPEDMRRMVELGVQSVKFSFQGVDRKSYREMRNTDYYEELLAKIEQLHAIRGDAPHPFIHVSTTITYEGPELVAAFRKRAAAFTDKVTVGRTELDRFDATSAKLSPEELAVLERMRKEDQLVKKHPRCAEVFDKLSVFWDGRVSVCCRDFEIVMGVGDVREKPLAEIWASAKANMYREALARGEYDRFPLCRRCWDYYGLQTPGLQGVE</sequence>
<dbReference type="InterPro" id="IPR058240">
    <property type="entry name" value="rSAM_sf"/>
</dbReference>
<dbReference type="InterPro" id="IPR023885">
    <property type="entry name" value="4Fe4S-binding_SPASM_dom"/>
</dbReference>
<dbReference type="PROSITE" id="PS51918">
    <property type="entry name" value="RADICAL_SAM"/>
    <property type="match status" value="1"/>
</dbReference>
<keyword evidence="6" id="KW-0411">Iron-sulfur</keyword>
<keyword evidence="2" id="KW-0004">4Fe-4S</keyword>
<evidence type="ECO:0000256" key="2">
    <source>
        <dbReference type="ARBA" id="ARBA00022485"/>
    </source>
</evidence>
<evidence type="ECO:0000256" key="5">
    <source>
        <dbReference type="ARBA" id="ARBA00023004"/>
    </source>
</evidence>
<keyword evidence="3" id="KW-0949">S-adenosyl-L-methionine</keyword>
<dbReference type="GO" id="GO:0051536">
    <property type="term" value="F:iron-sulfur cluster binding"/>
    <property type="evidence" value="ECO:0007669"/>
    <property type="project" value="UniProtKB-KW"/>
</dbReference>